<dbReference type="Gene3D" id="3.90.79.10">
    <property type="entry name" value="Nucleoside Triphosphate Pyrophosphohydrolase"/>
    <property type="match status" value="1"/>
</dbReference>
<gene>
    <name evidence="2" type="ORF">SAMN05216498_2946</name>
</gene>
<reference evidence="2 3" key="1">
    <citation type="submission" date="2016-10" db="EMBL/GenBank/DDBJ databases">
        <authorList>
            <person name="de Groot N.N."/>
        </authorList>
    </citation>
    <scope>NUCLEOTIDE SEQUENCE [LARGE SCALE GENOMIC DNA]</scope>
    <source>
        <strain evidence="2 3">CGMCC 1.3442</strain>
    </source>
</reference>
<dbReference type="Pfam" id="PF00293">
    <property type="entry name" value="NUDIX"/>
    <property type="match status" value="1"/>
</dbReference>
<accession>A0A1H0DUR9</accession>
<sequence length="167" mass="19113">MKLRQFAAAFLINEDQEILFLQKPEDAKFLAGHLVPIGGHMEASEINTPEEACLREINEETGLSSHQISKLTLQYLTHRLKDNEIRIQYIYFGYISKDSNLTNSDEGSLVWINPNNINDLKVTASAREIIKHHKLNVLNENIYVGTMKSLNGEPGMTWSILEDWDKK</sequence>
<dbReference type="InterPro" id="IPR015797">
    <property type="entry name" value="NUDIX_hydrolase-like_dom_sf"/>
</dbReference>
<name>A0A1H0DUR9_9BACI</name>
<dbReference type="Proteomes" id="UP000199334">
    <property type="component" value="Unassembled WGS sequence"/>
</dbReference>
<proteinExistence type="predicted"/>
<protein>
    <submittedName>
        <fullName evidence="2">8-oxo-dGTP diphosphatase</fullName>
    </submittedName>
</protein>
<evidence type="ECO:0000313" key="2">
    <source>
        <dbReference type="EMBL" id="SDN73741.1"/>
    </source>
</evidence>
<dbReference type="EMBL" id="FNIG01000008">
    <property type="protein sequence ID" value="SDN73741.1"/>
    <property type="molecule type" value="Genomic_DNA"/>
</dbReference>
<dbReference type="AlphaFoldDB" id="A0A1H0DUR9"/>
<evidence type="ECO:0000259" key="1">
    <source>
        <dbReference type="PROSITE" id="PS51462"/>
    </source>
</evidence>
<dbReference type="STRING" id="237069.SAMN05216498_2946"/>
<dbReference type="InterPro" id="IPR000086">
    <property type="entry name" value="NUDIX_hydrolase_dom"/>
</dbReference>
<dbReference type="RefSeq" id="WP_176753063.1">
    <property type="nucleotide sequence ID" value="NZ_BJVZ01000005.1"/>
</dbReference>
<keyword evidence="3" id="KW-1185">Reference proteome</keyword>
<feature type="domain" description="Nudix hydrolase" evidence="1">
    <location>
        <begin position="2"/>
        <end position="134"/>
    </location>
</feature>
<dbReference type="SUPFAM" id="SSF55811">
    <property type="entry name" value="Nudix"/>
    <property type="match status" value="1"/>
</dbReference>
<dbReference type="PROSITE" id="PS51462">
    <property type="entry name" value="NUDIX"/>
    <property type="match status" value="1"/>
</dbReference>
<organism evidence="2 3">
    <name type="scientific">Tenuibacillus multivorans</name>
    <dbReference type="NCBI Taxonomy" id="237069"/>
    <lineage>
        <taxon>Bacteria</taxon>
        <taxon>Bacillati</taxon>
        <taxon>Bacillota</taxon>
        <taxon>Bacilli</taxon>
        <taxon>Bacillales</taxon>
        <taxon>Bacillaceae</taxon>
        <taxon>Tenuibacillus</taxon>
    </lineage>
</organism>
<evidence type="ECO:0000313" key="3">
    <source>
        <dbReference type="Proteomes" id="UP000199334"/>
    </source>
</evidence>